<feature type="domain" description="KTSC" evidence="1">
    <location>
        <begin position="7"/>
        <end position="63"/>
    </location>
</feature>
<protein>
    <submittedName>
        <fullName evidence="2">KTSC domain-containing protein</fullName>
    </submittedName>
</protein>
<evidence type="ECO:0000259" key="1">
    <source>
        <dbReference type="Pfam" id="PF13619"/>
    </source>
</evidence>
<evidence type="ECO:0000313" key="3">
    <source>
        <dbReference type="Proteomes" id="UP000239047"/>
    </source>
</evidence>
<reference evidence="2 3" key="1">
    <citation type="submission" date="2018-02" db="EMBL/GenBank/DDBJ databases">
        <title>Jeotgalibacillus proteolyticum sp. nov. a protease producing bacterium isolated from ocean sediments of Laizhou Bay.</title>
        <authorList>
            <person name="Li Y."/>
        </authorList>
    </citation>
    <scope>NUCLEOTIDE SEQUENCE [LARGE SCALE GENOMIC DNA]</scope>
    <source>
        <strain evidence="2 3">22-7</strain>
    </source>
</reference>
<dbReference type="InterPro" id="IPR025309">
    <property type="entry name" value="KTSC_dom"/>
</dbReference>
<comment type="caution">
    <text evidence="2">The sequence shown here is derived from an EMBL/GenBank/DDBJ whole genome shotgun (WGS) entry which is preliminary data.</text>
</comment>
<dbReference type="EMBL" id="PREZ01000003">
    <property type="protein sequence ID" value="PPA70660.1"/>
    <property type="molecule type" value="Genomic_DNA"/>
</dbReference>
<accession>A0A2S5GCC6</accession>
<keyword evidence="3" id="KW-1185">Reference proteome</keyword>
<dbReference type="Pfam" id="PF13619">
    <property type="entry name" value="KTSC"/>
    <property type="match status" value="1"/>
</dbReference>
<sequence>MEMHPVNSSLITGIGYDQQDEVLRIQFRGETFDYYKVPKYIFENLMSSFSKSRYYASYIKDAYPYLEVVKERELTY</sequence>
<organism evidence="2 3">
    <name type="scientific">Jeotgalibacillus proteolyticus</name>
    <dbReference type="NCBI Taxonomy" id="2082395"/>
    <lineage>
        <taxon>Bacteria</taxon>
        <taxon>Bacillati</taxon>
        <taxon>Bacillota</taxon>
        <taxon>Bacilli</taxon>
        <taxon>Bacillales</taxon>
        <taxon>Caryophanaceae</taxon>
        <taxon>Jeotgalibacillus</taxon>
    </lineage>
</organism>
<evidence type="ECO:0000313" key="2">
    <source>
        <dbReference type="EMBL" id="PPA70660.1"/>
    </source>
</evidence>
<dbReference type="RefSeq" id="WP_104057410.1">
    <property type="nucleotide sequence ID" value="NZ_PREZ01000003.1"/>
</dbReference>
<dbReference type="OrthoDB" id="8450910at2"/>
<name>A0A2S5GCC6_9BACL</name>
<dbReference type="AlphaFoldDB" id="A0A2S5GCC6"/>
<gene>
    <name evidence="2" type="ORF">C4B60_07625</name>
</gene>
<proteinExistence type="predicted"/>
<dbReference type="Proteomes" id="UP000239047">
    <property type="component" value="Unassembled WGS sequence"/>
</dbReference>